<dbReference type="EMBL" id="GBXM01095882">
    <property type="protein sequence ID" value="JAH12695.1"/>
    <property type="molecule type" value="Transcribed_RNA"/>
</dbReference>
<proteinExistence type="predicted"/>
<dbReference type="AlphaFoldDB" id="A0A0E9Q8M2"/>
<accession>A0A0E9Q8M2</accession>
<reference evidence="1" key="1">
    <citation type="submission" date="2014-11" db="EMBL/GenBank/DDBJ databases">
        <authorList>
            <person name="Amaro Gonzalez C."/>
        </authorList>
    </citation>
    <scope>NUCLEOTIDE SEQUENCE</scope>
</reference>
<sequence>MWPRLSSISIEMRGETAGSVFLLRNLICTEAWSRWESRKDKNVFIFIFGQCFCGFRGDGEAGGFAPPGHLRFYKV</sequence>
<organism evidence="1">
    <name type="scientific">Anguilla anguilla</name>
    <name type="common">European freshwater eel</name>
    <name type="synonym">Muraena anguilla</name>
    <dbReference type="NCBI Taxonomy" id="7936"/>
    <lineage>
        <taxon>Eukaryota</taxon>
        <taxon>Metazoa</taxon>
        <taxon>Chordata</taxon>
        <taxon>Craniata</taxon>
        <taxon>Vertebrata</taxon>
        <taxon>Euteleostomi</taxon>
        <taxon>Actinopterygii</taxon>
        <taxon>Neopterygii</taxon>
        <taxon>Teleostei</taxon>
        <taxon>Anguilliformes</taxon>
        <taxon>Anguillidae</taxon>
        <taxon>Anguilla</taxon>
    </lineage>
</organism>
<name>A0A0E9Q8M2_ANGAN</name>
<protein>
    <submittedName>
        <fullName evidence="1">Uncharacterized protein</fullName>
    </submittedName>
</protein>
<evidence type="ECO:0000313" key="1">
    <source>
        <dbReference type="EMBL" id="JAH12695.1"/>
    </source>
</evidence>
<reference evidence="1" key="2">
    <citation type="journal article" date="2015" name="Fish Shellfish Immunol.">
        <title>Early steps in the European eel (Anguilla anguilla)-Vibrio vulnificus interaction in the gills: Role of the RtxA13 toxin.</title>
        <authorList>
            <person name="Callol A."/>
            <person name="Pajuelo D."/>
            <person name="Ebbesson L."/>
            <person name="Teles M."/>
            <person name="MacKenzie S."/>
            <person name="Amaro C."/>
        </authorList>
    </citation>
    <scope>NUCLEOTIDE SEQUENCE</scope>
</reference>